<sequence>MPATLSTTPTAFVTDLVSRFALSEEDFDRAYAEHDAYAELLDNVTRLGVAASAGDADAQFAQQYLLAKIYGLHTQLGAEPTAEASTVLHAVTRQLERDTARDEDAWIDESIYASIPDDPERFVPWLKNMTREHRVFKHPYYHSFLRERATPEDFRSFVLQESSVDARFDDLLAMMQVGSDGETKMEIAKNFWDEMGNGDPAMVHTTLFGRIIAHFGITDDELKESLSTEALLGGNLPVLICRYRNLFGEAVGHLAVAEWLAPDRFSQVLHGWERLGLPADGITYHRLHIGIDAHHASAWFAHVVKPMAAEPQTRRAMVRGALWRLNSSCRYLDRILAQNPA</sequence>
<evidence type="ECO:0000313" key="3">
    <source>
        <dbReference type="Proteomes" id="UP000003448"/>
    </source>
</evidence>
<keyword evidence="3" id="KW-1185">Reference proteome</keyword>
<dbReference type="SMART" id="SM01236">
    <property type="entry name" value="Haem_oxygenase_2"/>
    <property type="match status" value="1"/>
</dbReference>
<accession>I0L262</accession>
<name>I0L262_9ACTN</name>
<dbReference type="GO" id="GO:0016491">
    <property type="term" value="F:oxidoreductase activity"/>
    <property type="evidence" value="ECO:0007669"/>
    <property type="project" value="UniProtKB-KW"/>
</dbReference>
<dbReference type="PANTHER" id="PTHR40279:SF3">
    <property type="entry name" value="4-AMINOBENZOATE SYNTHASE"/>
    <property type="match status" value="1"/>
</dbReference>
<dbReference type="Pfam" id="PF14518">
    <property type="entry name" value="Haem_oxygenas_2"/>
    <property type="match status" value="1"/>
</dbReference>
<dbReference type="eggNOG" id="COG5424">
    <property type="taxonomic scope" value="Bacteria"/>
</dbReference>
<dbReference type="STRING" id="1150864.MILUP08_42840"/>
<dbReference type="AlphaFoldDB" id="I0L262"/>
<dbReference type="SUPFAM" id="SSF48613">
    <property type="entry name" value="Heme oxygenase-like"/>
    <property type="match status" value="1"/>
</dbReference>
<dbReference type="InterPro" id="IPR016084">
    <property type="entry name" value="Haem_Oase-like_multi-hlx"/>
</dbReference>
<comment type="caution">
    <text evidence="2">The sequence shown here is derived from an EMBL/GenBank/DDBJ whole genome shotgun (WGS) entry which is preliminary data.</text>
</comment>
<organism evidence="2 3">
    <name type="scientific">Micromonospora lupini str. Lupac 08</name>
    <dbReference type="NCBI Taxonomy" id="1150864"/>
    <lineage>
        <taxon>Bacteria</taxon>
        <taxon>Bacillati</taxon>
        <taxon>Actinomycetota</taxon>
        <taxon>Actinomycetes</taxon>
        <taxon>Micromonosporales</taxon>
        <taxon>Micromonosporaceae</taxon>
        <taxon>Micromonospora</taxon>
    </lineage>
</organism>
<dbReference type="OrthoDB" id="277294at2"/>
<dbReference type="Proteomes" id="UP000003448">
    <property type="component" value="Unassembled WGS sequence"/>
</dbReference>
<evidence type="ECO:0000313" key="2">
    <source>
        <dbReference type="EMBL" id="CCH17909.1"/>
    </source>
</evidence>
<proteinExistence type="predicted"/>
<evidence type="ECO:0008006" key="4">
    <source>
        <dbReference type="Google" id="ProtNLM"/>
    </source>
</evidence>
<keyword evidence="1" id="KW-0560">Oxidoreductase</keyword>
<dbReference type="InterPro" id="IPR039068">
    <property type="entry name" value="PqqC-like"/>
</dbReference>
<dbReference type="RefSeq" id="WP_007458927.1">
    <property type="nucleotide sequence ID" value="NZ_HF570108.1"/>
</dbReference>
<gene>
    <name evidence="2" type="ORF">MILUP08_42840</name>
</gene>
<dbReference type="Gene3D" id="1.20.910.10">
    <property type="entry name" value="Heme oxygenase-like"/>
    <property type="match status" value="1"/>
</dbReference>
<reference evidence="3" key="1">
    <citation type="journal article" date="2012" name="J. Bacteriol.">
        <title>Genome Sequence of Micromonospora lupini Lupac 08, Isolated from Root Nodules of Lupinus angustifolius.</title>
        <authorList>
            <person name="Alonso-Vega P."/>
            <person name="Normand P."/>
            <person name="Bacigalupe R."/>
            <person name="Pujic P."/>
            <person name="Lajus A."/>
            <person name="Vallenet D."/>
            <person name="Carro L."/>
            <person name="Coll P."/>
            <person name="Trujillo M.E."/>
        </authorList>
    </citation>
    <scope>NUCLEOTIDE SEQUENCE [LARGE SCALE GENOMIC DNA]</scope>
    <source>
        <strain evidence="3">Lupac 08</strain>
    </source>
</reference>
<dbReference type="PANTHER" id="PTHR40279">
    <property type="entry name" value="PQQC-LIKE PROTEIN"/>
    <property type="match status" value="1"/>
</dbReference>
<protein>
    <recommendedName>
        <fullName evidence="4">Iron-containing redox enzyme family protein</fullName>
    </recommendedName>
</protein>
<dbReference type="EMBL" id="CAIE01000022">
    <property type="protein sequence ID" value="CCH17909.1"/>
    <property type="molecule type" value="Genomic_DNA"/>
</dbReference>
<evidence type="ECO:0000256" key="1">
    <source>
        <dbReference type="ARBA" id="ARBA00023002"/>
    </source>
</evidence>